<protein>
    <submittedName>
        <fullName evidence="3">Glycosyltransferase</fullName>
    </submittedName>
</protein>
<evidence type="ECO:0000256" key="1">
    <source>
        <dbReference type="ARBA" id="ARBA00022676"/>
    </source>
</evidence>
<dbReference type="GO" id="GO:0016758">
    <property type="term" value="F:hexosyltransferase activity"/>
    <property type="evidence" value="ECO:0007669"/>
    <property type="project" value="TreeGrafter"/>
</dbReference>
<dbReference type="AlphaFoldDB" id="A0A3G2UQU2"/>
<dbReference type="Pfam" id="PF03808">
    <property type="entry name" value="Glyco_tran_WecG"/>
    <property type="match status" value="1"/>
</dbReference>
<sequence>MPQAISMILSWVKGGQSQYICVRDVHGIMRAQEEGELVEIHDRAGLVTPDGMPLVWLARWRGHDHVSRVCGADLVAELCAASVDRGIGHYFYGGKPGVAERMAAALVERFPGLEVAGTNTPPFGPMSNEEDTAHTTEIVASGAGVVWVGLSTPKQEYWMRDHVGRIPGATLIGVGAAFDFYAGDVKRAPGWMHRSGLEWLHRLASEPRRLWRRYLVLAPKFVLMVSRRGFGRGV</sequence>
<evidence type="ECO:0000256" key="2">
    <source>
        <dbReference type="ARBA" id="ARBA00022679"/>
    </source>
</evidence>
<dbReference type="NCBIfam" id="TIGR00696">
    <property type="entry name" value="wecG_tagA_cpsF"/>
    <property type="match status" value="1"/>
</dbReference>
<accession>A0A3G2UQU2</accession>
<dbReference type="EMBL" id="CP033230">
    <property type="protein sequence ID" value="AYO77215.1"/>
    <property type="molecule type" value="Genomic_DNA"/>
</dbReference>
<dbReference type="PANTHER" id="PTHR34136">
    <property type="match status" value="1"/>
</dbReference>
<dbReference type="RefSeq" id="WP_122129662.1">
    <property type="nucleotide sequence ID" value="NZ_CP033230.1"/>
</dbReference>
<keyword evidence="2 3" id="KW-0808">Transferase</keyword>
<reference evidence="3 4" key="1">
    <citation type="submission" date="2018-10" db="EMBL/GenBank/DDBJ databases">
        <title>Characterization and genome analysis of a novel bacterium Sphingobium yanoikuyae SJTF8 capable of degrading PAHs.</title>
        <authorList>
            <person name="Yin C."/>
            <person name="Xiong W."/>
            <person name="Liang R."/>
        </authorList>
    </citation>
    <scope>NUCLEOTIDE SEQUENCE [LARGE SCALE GENOMIC DNA]</scope>
    <source>
        <strain evidence="3 4">SJTF8</strain>
    </source>
</reference>
<evidence type="ECO:0000313" key="4">
    <source>
        <dbReference type="Proteomes" id="UP000280708"/>
    </source>
</evidence>
<evidence type="ECO:0000313" key="3">
    <source>
        <dbReference type="EMBL" id="AYO77215.1"/>
    </source>
</evidence>
<dbReference type="InterPro" id="IPR004629">
    <property type="entry name" value="WecG_TagA_CpsF"/>
</dbReference>
<name>A0A3G2UQU2_SPHYA</name>
<dbReference type="PANTHER" id="PTHR34136:SF1">
    <property type="entry name" value="UDP-N-ACETYL-D-MANNOSAMINURONIC ACID TRANSFERASE"/>
    <property type="match status" value="1"/>
</dbReference>
<dbReference type="CDD" id="cd06533">
    <property type="entry name" value="Glyco_transf_WecG_TagA"/>
    <property type="match status" value="1"/>
</dbReference>
<dbReference type="Proteomes" id="UP000280708">
    <property type="component" value="Chromosome"/>
</dbReference>
<organism evidence="3 4">
    <name type="scientific">Sphingobium yanoikuyae</name>
    <name type="common">Sphingomonas yanoikuyae</name>
    <dbReference type="NCBI Taxonomy" id="13690"/>
    <lineage>
        <taxon>Bacteria</taxon>
        <taxon>Pseudomonadati</taxon>
        <taxon>Pseudomonadota</taxon>
        <taxon>Alphaproteobacteria</taxon>
        <taxon>Sphingomonadales</taxon>
        <taxon>Sphingomonadaceae</taxon>
        <taxon>Sphingobium</taxon>
    </lineage>
</organism>
<proteinExistence type="predicted"/>
<gene>
    <name evidence="3" type="ORF">EBF16_10100</name>
</gene>
<keyword evidence="1" id="KW-0328">Glycosyltransferase</keyword>